<keyword evidence="2" id="KW-0732">Signal</keyword>
<keyword evidence="1" id="KW-1133">Transmembrane helix</keyword>
<organism evidence="3 4">
    <name type="scientific">Pseudoprevotella muciniphila</name>
    <dbReference type="NCBI Taxonomy" id="2133944"/>
    <lineage>
        <taxon>Bacteria</taxon>
        <taxon>Pseudomonadati</taxon>
        <taxon>Bacteroidota</taxon>
        <taxon>Bacteroidia</taxon>
        <taxon>Bacteroidales</taxon>
        <taxon>Prevotellaceae</taxon>
        <taxon>Pseudoprevotella</taxon>
    </lineage>
</organism>
<feature type="chain" id="PRO_5024401525" description="Protein BatD" evidence="2">
    <location>
        <begin position="24"/>
        <end position="357"/>
    </location>
</feature>
<feature type="transmembrane region" description="Helical" evidence="1">
    <location>
        <begin position="157"/>
        <end position="176"/>
    </location>
</feature>
<feature type="signal peptide" evidence="2">
    <location>
        <begin position="1"/>
        <end position="23"/>
    </location>
</feature>
<proteinExistence type="predicted"/>
<sequence length="357" mass="40523">MKSYAIKIQMLILAVLSTIAVQAQVKVEAALDSALIHIGQQTTLTANIAAPNNQVVNFPQIEESAQIVPGIEVVAVGKIDTLAADNGLKLKREYILTSFDSANYQIPPFEVEVSGKRYQSAKPMNLKVVSVPVDTTHLQKFFSEKDVVDADFEWSPLFWALVLLLPLLVVADVWLLRRAKRNKPIRKKVVVQPKQQPHSKAIDEINAIKQTEFVTKEEEKTYYVKLTDTLRRYIKERFGVDTEEKTSSEIIQAMEQVNDETALAELREILSTADLVKFADLSTSLSEKDRNFMQALDYVNNTKAEAPEPEKPVVKEIVLEEDAMRRRRTLRWTLITLLSIMAIVLCIYLCIEIYEML</sequence>
<keyword evidence="4" id="KW-1185">Reference proteome</keyword>
<keyword evidence="1" id="KW-0812">Transmembrane</keyword>
<evidence type="ECO:0000313" key="3">
    <source>
        <dbReference type="EMBL" id="QFQ11953.1"/>
    </source>
</evidence>
<dbReference type="AlphaFoldDB" id="A0A5P8E4L9"/>
<gene>
    <name evidence="3" type="ORF">C7Y71_002320</name>
</gene>
<accession>A0A5P8E4L9</accession>
<dbReference type="EMBL" id="CP033459">
    <property type="protein sequence ID" value="QFQ11953.1"/>
    <property type="molecule type" value="Genomic_DNA"/>
</dbReference>
<dbReference type="OrthoDB" id="9807384at2"/>
<dbReference type="KEGG" id="alq:C7Y71_002320"/>
<dbReference type="Proteomes" id="UP000249375">
    <property type="component" value="Chromosome"/>
</dbReference>
<reference evidence="3 4" key="1">
    <citation type="submission" date="2018-11" db="EMBL/GenBank/DDBJ databases">
        <authorList>
            <person name="Na S.W."/>
            <person name="Baik M."/>
        </authorList>
    </citation>
    <scope>NUCLEOTIDE SEQUENCE [LARGE SCALE GENOMIC DNA]</scope>
    <source>
        <strain evidence="3 4">E39</strain>
    </source>
</reference>
<name>A0A5P8E4L9_9BACT</name>
<evidence type="ECO:0000313" key="4">
    <source>
        <dbReference type="Proteomes" id="UP000249375"/>
    </source>
</evidence>
<evidence type="ECO:0000256" key="2">
    <source>
        <dbReference type="SAM" id="SignalP"/>
    </source>
</evidence>
<dbReference type="RefSeq" id="WP_111898913.1">
    <property type="nucleotide sequence ID" value="NZ_CP033459.1"/>
</dbReference>
<protein>
    <recommendedName>
        <fullName evidence="5">Protein BatD</fullName>
    </recommendedName>
</protein>
<evidence type="ECO:0008006" key="5">
    <source>
        <dbReference type="Google" id="ProtNLM"/>
    </source>
</evidence>
<feature type="transmembrane region" description="Helical" evidence="1">
    <location>
        <begin position="334"/>
        <end position="354"/>
    </location>
</feature>
<evidence type="ECO:0000256" key="1">
    <source>
        <dbReference type="SAM" id="Phobius"/>
    </source>
</evidence>
<keyword evidence="1" id="KW-0472">Membrane</keyword>